<name>A0A4P6XGP0_9ASCO</name>
<organism evidence="2 3">
    <name type="scientific">Metschnikowia aff. pulcherrima</name>
    <dbReference type="NCBI Taxonomy" id="2163413"/>
    <lineage>
        <taxon>Eukaryota</taxon>
        <taxon>Fungi</taxon>
        <taxon>Dikarya</taxon>
        <taxon>Ascomycota</taxon>
        <taxon>Saccharomycotina</taxon>
        <taxon>Pichiomycetes</taxon>
        <taxon>Metschnikowiaceae</taxon>
        <taxon>Metschnikowia</taxon>
    </lineage>
</organism>
<protein>
    <submittedName>
        <fullName evidence="2">Uncharacterized protein</fullName>
    </submittedName>
</protein>
<reference evidence="3" key="1">
    <citation type="submission" date="2019-03" db="EMBL/GenBank/DDBJ databases">
        <title>Snf2 controls pulcherriminic acid biosynthesis and connects pigmentation and antifungal activity of the yeast Metschnikowia pulcherrima.</title>
        <authorList>
            <person name="Gore-Lloyd D."/>
            <person name="Sumann I."/>
            <person name="Brachmann A.O."/>
            <person name="Schneeberger K."/>
            <person name="Ortiz-Merino R.A."/>
            <person name="Moreno-Beltran M."/>
            <person name="Schlaefli M."/>
            <person name="Kirner P."/>
            <person name="Santos Kron A."/>
            <person name="Wolfe K.H."/>
            <person name="Piel J."/>
            <person name="Ahrens C.H."/>
            <person name="Henk D."/>
            <person name="Freimoser F.M."/>
        </authorList>
    </citation>
    <scope>NUCLEOTIDE SEQUENCE [LARGE SCALE GENOMIC DNA]</scope>
    <source>
        <strain evidence="3">APC 1.2</strain>
    </source>
</reference>
<evidence type="ECO:0000313" key="3">
    <source>
        <dbReference type="Proteomes" id="UP000292447"/>
    </source>
</evidence>
<dbReference type="AlphaFoldDB" id="A0A4P6XGP0"/>
<gene>
    <name evidence="2" type="ORF">METSCH_A02680</name>
</gene>
<dbReference type="Proteomes" id="UP000292447">
    <property type="component" value="Chromosome I"/>
</dbReference>
<accession>A0A4P6XGP0</accession>
<feature type="chain" id="PRO_5020824704" evidence="1">
    <location>
        <begin position="17"/>
        <end position="236"/>
    </location>
</feature>
<evidence type="ECO:0000256" key="1">
    <source>
        <dbReference type="SAM" id="SignalP"/>
    </source>
</evidence>
<keyword evidence="3" id="KW-1185">Reference proteome</keyword>
<keyword evidence="1" id="KW-0732">Signal</keyword>
<evidence type="ECO:0000313" key="2">
    <source>
        <dbReference type="EMBL" id="QBM85645.1"/>
    </source>
</evidence>
<sequence>MLKYAIFFFLTACVFAGNDEDSIYSPRKCTIFPGAVNSDGDLTPEQADQLNQMLRDAGYNTGPAIELTRVTRGTDTVYDRDVEQFQLDLEELGDDEMIRRGRMIYGDTVDISNKVDQVDETTQTTGSEVTEIESKDDQVALEKRGNISYRVAYMDNGRAIWETQPQWDNYCLGRFGQHGDNANYLLWSVSGKSCKFVLYKGIRCKGRQLFNTGGYNVVSDGSRFHPHFQSVFWKCR</sequence>
<dbReference type="EMBL" id="CP034456">
    <property type="protein sequence ID" value="QBM85645.1"/>
    <property type="molecule type" value="Genomic_DNA"/>
</dbReference>
<proteinExistence type="predicted"/>
<feature type="signal peptide" evidence="1">
    <location>
        <begin position="1"/>
        <end position="16"/>
    </location>
</feature>